<dbReference type="Pfam" id="PF10604">
    <property type="entry name" value="Polyketide_cyc2"/>
    <property type="match status" value="1"/>
</dbReference>
<dbReference type="InterPro" id="IPR019587">
    <property type="entry name" value="Polyketide_cyclase/dehydratase"/>
</dbReference>
<dbReference type="AlphaFoldDB" id="A0A1M6WEL1"/>
<dbReference type="Proteomes" id="UP000184363">
    <property type="component" value="Unassembled WGS sequence"/>
</dbReference>
<gene>
    <name evidence="1" type="ORF">SAMN05443637_114129</name>
</gene>
<dbReference type="InterPro" id="IPR023393">
    <property type="entry name" value="START-like_dom_sf"/>
</dbReference>
<dbReference type="OrthoDB" id="4823586at2"/>
<name>A0A1M6WEL1_PSETH</name>
<dbReference type="STRING" id="1848.SAMN05443637_114129"/>
<evidence type="ECO:0000313" key="2">
    <source>
        <dbReference type="Proteomes" id="UP000184363"/>
    </source>
</evidence>
<evidence type="ECO:0000313" key="1">
    <source>
        <dbReference type="EMBL" id="SHK92119.1"/>
    </source>
</evidence>
<dbReference type="EMBL" id="FRAP01000014">
    <property type="protein sequence ID" value="SHK92119.1"/>
    <property type="molecule type" value="Genomic_DNA"/>
</dbReference>
<dbReference type="RefSeq" id="WP_073458383.1">
    <property type="nucleotide sequence ID" value="NZ_FRAP01000014.1"/>
</dbReference>
<keyword evidence="2" id="KW-1185">Reference proteome</keyword>
<reference evidence="1 2" key="1">
    <citation type="submission" date="2016-11" db="EMBL/GenBank/DDBJ databases">
        <authorList>
            <person name="Jaros S."/>
            <person name="Januszkiewicz K."/>
            <person name="Wedrychowicz H."/>
        </authorList>
    </citation>
    <scope>NUCLEOTIDE SEQUENCE [LARGE SCALE GENOMIC DNA]</scope>
    <source>
        <strain evidence="1 2">DSM 43832</strain>
    </source>
</reference>
<proteinExistence type="predicted"/>
<protein>
    <submittedName>
        <fullName evidence="1">Polyketide cyclase / dehydrase and lipid transport</fullName>
    </submittedName>
</protein>
<organism evidence="1 2">
    <name type="scientific">Pseudonocardia thermophila</name>
    <dbReference type="NCBI Taxonomy" id="1848"/>
    <lineage>
        <taxon>Bacteria</taxon>
        <taxon>Bacillati</taxon>
        <taxon>Actinomycetota</taxon>
        <taxon>Actinomycetes</taxon>
        <taxon>Pseudonocardiales</taxon>
        <taxon>Pseudonocardiaceae</taxon>
        <taxon>Pseudonocardia</taxon>
    </lineage>
</organism>
<dbReference type="SUPFAM" id="SSF55961">
    <property type="entry name" value="Bet v1-like"/>
    <property type="match status" value="1"/>
</dbReference>
<dbReference type="Gene3D" id="3.30.530.20">
    <property type="match status" value="1"/>
</dbReference>
<sequence length="158" mass="16898">MTAELTLTVDVAAPAGVVWDVVTDWPAQGEWMLATRVTVDDGTDGRRSGTALTAVTGVGPLSVRDPMVITEWDPPRRCVVRHTGSVVRGSGVFEVVPLGPERARIVWSELLDLPFGVLGRGGWPLVRPALRAGVARSLRAVARRCAERHRGEGRGADG</sequence>
<accession>A0A1M6WEL1</accession>